<dbReference type="PIRSF" id="PIRSF001558">
    <property type="entry name" value="GSHase"/>
    <property type="match status" value="1"/>
</dbReference>
<evidence type="ECO:0000256" key="7">
    <source>
        <dbReference type="ARBA" id="ARBA00022723"/>
    </source>
</evidence>
<dbReference type="Gene3D" id="3.30.470.20">
    <property type="entry name" value="ATP-grasp fold, B domain"/>
    <property type="match status" value="1"/>
</dbReference>
<feature type="binding site" evidence="13">
    <location>
        <position position="513"/>
    </location>
    <ligand>
        <name>ATP</name>
        <dbReference type="ChEBI" id="CHEBI:30616"/>
    </ligand>
</feature>
<dbReference type="GO" id="GO:0005524">
    <property type="term" value="F:ATP binding"/>
    <property type="evidence" value="ECO:0007669"/>
    <property type="project" value="UniProtKB-UniRule"/>
</dbReference>
<evidence type="ECO:0000313" key="15">
    <source>
        <dbReference type="Proteomes" id="UP000887572"/>
    </source>
</evidence>
<dbReference type="InterPro" id="IPR014042">
    <property type="entry name" value="Glutathione_synthase_a-hlx"/>
</dbReference>
<feature type="binding site" evidence="13">
    <location>
        <begin position="457"/>
        <end position="460"/>
    </location>
    <ligand>
        <name>ATP</name>
        <dbReference type="ChEBI" id="CHEBI:30616"/>
    </ligand>
</feature>
<keyword evidence="10 12" id="KW-0460">Magnesium</keyword>
<feature type="binding site" evidence="13">
    <location>
        <position position="511"/>
    </location>
    <ligand>
        <name>substrate</name>
    </ligand>
</feature>
<dbReference type="Gene3D" id="3.40.50.1760">
    <property type="entry name" value="Glutathione synthase, substrate-binding domain superfamily, eukaryotic"/>
    <property type="match status" value="1"/>
</dbReference>
<evidence type="ECO:0000256" key="11">
    <source>
        <dbReference type="ARBA" id="ARBA00048871"/>
    </source>
</evidence>
<evidence type="ECO:0000256" key="3">
    <source>
        <dbReference type="ARBA" id="ARBA00012214"/>
    </source>
</evidence>
<proteinExistence type="inferred from homology"/>
<comment type="pathway">
    <text evidence="1 12">Sulfur metabolism; glutathione biosynthesis; glutathione from L-cysteine and L-glutamate: step 2/2.</text>
</comment>
<dbReference type="Pfam" id="PF03917">
    <property type="entry name" value="GSH_synth_ATP"/>
    <property type="match status" value="1"/>
</dbReference>
<organism evidence="15 16">
    <name type="scientific">Globodera rostochiensis</name>
    <name type="common">Golden nematode worm</name>
    <name type="synonym">Heterodera rostochiensis</name>
    <dbReference type="NCBI Taxonomy" id="31243"/>
    <lineage>
        <taxon>Eukaryota</taxon>
        <taxon>Metazoa</taxon>
        <taxon>Ecdysozoa</taxon>
        <taxon>Nematoda</taxon>
        <taxon>Chromadorea</taxon>
        <taxon>Rhabditida</taxon>
        <taxon>Tylenchina</taxon>
        <taxon>Tylenchomorpha</taxon>
        <taxon>Tylenchoidea</taxon>
        <taxon>Heteroderidae</taxon>
        <taxon>Heteroderinae</taxon>
        <taxon>Globodera</taxon>
    </lineage>
</organism>
<evidence type="ECO:0000256" key="9">
    <source>
        <dbReference type="ARBA" id="ARBA00022840"/>
    </source>
</evidence>
<keyword evidence="5 12" id="KW-0436">Ligase</keyword>
<protein>
    <recommendedName>
        <fullName evidence="4 12">Glutathione synthetase</fullName>
        <shortName evidence="12">GSH-S</shortName>
        <ecNumber evidence="3 12">6.3.2.3</ecNumber>
    </recommendedName>
</protein>
<dbReference type="EC" id="6.3.2.3" evidence="3 12"/>
<evidence type="ECO:0000256" key="8">
    <source>
        <dbReference type="ARBA" id="ARBA00022741"/>
    </source>
</evidence>
<dbReference type="GO" id="GO:0005829">
    <property type="term" value="C:cytosol"/>
    <property type="evidence" value="ECO:0007669"/>
    <property type="project" value="TreeGrafter"/>
</dbReference>
<dbReference type="Pfam" id="PF03199">
    <property type="entry name" value="GSH_synthase"/>
    <property type="match status" value="1"/>
</dbReference>
<dbReference type="Gene3D" id="3.30.1490.50">
    <property type="match status" value="1"/>
</dbReference>
<dbReference type="InterPro" id="IPR016185">
    <property type="entry name" value="PreATP-grasp_dom_sf"/>
</dbReference>
<evidence type="ECO:0000256" key="2">
    <source>
        <dbReference type="ARBA" id="ARBA00010385"/>
    </source>
</evidence>
<accession>A0A914GSN1</accession>
<dbReference type="PANTHER" id="PTHR11130:SF0">
    <property type="entry name" value="GLUTATHIONE SYNTHETASE"/>
    <property type="match status" value="1"/>
</dbReference>
<dbReference type="SUPFAM" id="SSF56059">
    <property type="entry name" value="Glutathione synthetase ATP-binding domain-like"/>
    <property type="match status" value="1"/>
</dbReference>
<evidence type="ECO:0000313" key="16">
    <source>
        <dbReference type="WBParaSite" id="Gr19_v10_g10850.t1"/>
    </source>
</evidence>
<dbReference type="PANTHER" id="PTHR11130">
    <property type="entry name" value="GLUTATHIONE SYNTHETASE"/>
    <property type="match status" value="1"/>
</dbReference>
<dbReference type="WBParaSite" id="Gr19_v10_g10850.t1">
    <property type="protein sequence ID" value="Gr19_v10_g10850.t1"/>
    <property type="gene ID" value="Gr19_v10_g10850"/>
</dbReference>
<evidence type="ECO:0000256" key="1">
    <source>
        <dbReference type="ARBA" id="ARBA00004965"/>
    </source>
</evidence>
<evidence type="ECO:0000256" key="5">
    <source>
        <dbReference type="ARBA" id="ARBA00022598"/>
    </source>
</evidence>
<evidence type="ECO:0000256" key="4">
    <source>
        <dbReference type="ARBA" id="ARBA00020821"/>
    </source>
</evidence>
<dbReference type="AlphaFoldDB" id="A0A914GSN1"/>
<evidence type="ECO:0000256" key="10">
    <source>
        <dbReference type="ARBA" id="ARBA00022842"/>
    </source>
</evidence>
<name>A0A914GSN1_GLORO</name>
<keyword evidence="8 12" id="KW-0547">Nucleotide-binding</keyword>
<reference evidence="16" key="1">
    <citation type="submission" date="2022-11" db="UniProtKB">
        <authorList>
            <consortium name="WormBaseParasite"/>
        </authorList>
    </citation>
    <scope>IDENTIFICATION</scope>
</reference>
<dbReference type="InterPro" id="IPR014709">
    <property type="entry name" value="Glutathione_synthase_C_euk"/>
</dbReference>
<dbReference type="InterPro" id="IPR014049">
    <property type="entry name" value="Glutathione_synthase_N_euk"/>
</dbReference>
<comment type="similarity">
    <text evidence="2 12">Belongs to the eukaryotic GSH synthase family.</text>
</comment>
<comment type="cofactor">
    <cofactor evidence="12">
        <name>Mg(2+)</name>
        <dbReference type="ChEBI" id="CHEBI:18420"/>
    </cofactor>
    <text evidence="12">Binds 1 Mg(2+) ion per subunit.</text>
</comment>
<dbReference type="GO" id="GO:0043295">
    <property type="term" value="F:glutathione binding"/>
    <property type="evidence" value="ECO:0007669"/>
    <property type="project" value="UniProtKB-UniRule"/>
</dbReference>
<keyword evidence="6 12" id="KW-0317">Glutathione biosynthesis</keyword>
<keyword evidence="15" id="KW-1185">Reference proteome</keyword>
<comment type="catalytic activity">
    <reaction evidence="11">
        <text>gamma-L-glutamyl-L-cysteine + glycine + ATP = glutathione + ADP + phosphate + H(+)</text>
        <dbReference type="Rhea" id="RHEA:13557"/>
        <dbReference type="ChEBI" id="CHEBI:15378"/>
        <dbReference type="ChEBI" id="CHEBI:30616"/>
        <dbReference type="ChEBI" id="CHEBI:43474"/>
        <dbReference type="ChEBI" id="CHEBI:57305"/>
        <dbReference type="ChEBI" id="CHEBI:57925"/>
        <dbReference type="ChEBI" id="CHEBI:58173"/>
        <dbReference type="ChEBI" id="CHEBI:456216"/>
        <dbReference type="EC" id="6.3.2.3"/>
    </reaction>
    <physiologicalReaction direction="left-to-right" evidence="11">
        <dbReference type="Rhea" id="RHEA:13558"/>
    </physiologicalReaction>
</comment>
<evidence type="ECO:0000256" key="13">
    <source>
        <dbReference type="PIRSR" id="PIRSR001558-1"/>
    </source>
</evidence>
<feature type="domain" description="Glutathione synthase substrate-binding" evidence="14">
    <location>
        <begin position="284"/>
        <end position="361"/>
    </location>
</feature>
<dbReference type="InterPro" id="IPR004887">
    <property type="entry name" value="GSH_synth_subst-bd"/>
</dbReference>
<dbReference type="Proteomes" id="UP000887572">
    <property type="component" value="Unplaced"/>
</dbReference>
<dbReference type="Gene3D" id="3.30.1490.80">
    <property type="match status" value="1"/>
</dbReference>
<dbReference type="Gene3D" id="1.10.1080.10">
    <property type="entry name" value="Glutathione Synthetase, Chain A, domain 3"/>
    <property type="match status" value="1"/>
</dbReference>
<dbReference type="GO" id="GO:0004363">
    <property type="term" value="F:glutathione synthase activity"/>
    <property type="evidence" value="ECO:0007669"/>
    <property type="project" value="UniProtKB-UniRule"/>
</dbReference>
<feature type="binding site" evidence="13">
    <location>
        <position position="484"/>
    </location>
    <ligand>
        <name>ATP</name>
        <dbReference type="ChEBI" id="CHEBI:30616"/>
    </ligand>
</feature>
<dbReference type="GO" id="GO:0000287">
    <property type="term" value="F:magnesium ion binding"/>
    <property type="evidence" value="ECO:0007669"/>
    <property type="project" value="UniProtKB-UniRule"/>
</dbReference>
<evidence type="ECO:0000259" key="14">
    <source>
        <dbReference type="Pfam" id="PF03199"/>
    </source>
</evidence>
<dbReference type="InterPro" id="IPR037013">
    <property type="entry name" value="GSH-S_sub-bd_sf"/>
</dbReference>
<evidence type="ECO:0000256" key="12">
    <source>
        <dbReference type="PIRNR" id="PIRNR001558"/>
    </source>
</evidence>
<keyword evidence="7 12" id="KW-0479">Metal-binding</keyword>
<dbReference type="InterPro" id="IPR005615">
    <property type="entry name" value="Glutathione_synthase"/>
</dbReference>
<sequence>MASMNNGHVTNGIQQQQQKLKLSEALAKSNGGAATMSANNYVLGEVRNDNELQMLAEYAVDYAHSIGLVSRSSEEKYRYTNEMSVAPPLALLPSAFPRELYEQAIDVQQSLNELYFRVSCDHEFLMEAYEEVIKGDPFHAKLVAMEKRIQKEGIKQPLMLGLQRADYLSHWNETAQKMELKQVEVNPGQIGGPGSATSMSKLHRKMLEKVEILQGKKLPMLAKAVVPENRPRDEIAMTIYQAWKMFGDPNAIILLVNQPDLFPVCHFEQLQFLMFAVEKLAKQDGNYVLIKRLSFIELRDRLNLDEAGDYSLYLDGTKRIALVHMAYGYLPEHYHENDLDLRIMMERSKAIVSPTLRLQLAGTKKIQQVLSKPGVLERFFPNDPQQVAKIRVTFTELWGLSEHDAITEAVVQNAMKNNKDYVMKSQMDGGHGIYFDDEITKMLKKLTAEERGAFILMKKIKPVVAKNFTVRPFEPPQQEEVNSELGIYGSLIGDQSTGQVLVNTVNGYLVRSKAASQNLGGISSGGSVLDSVMLFPSSEFDQKINK</sequence>
<feature type="binding site" evidence="13">
    <location>
        <position position="364"/>
    </location>
    <ligand>
        <name>ATP</name>
        <dbReference type="ChEBI" id="CHEBI:30616"/>
    </ligand>
</feature>
<keyword evidence="9 12" id="KW-0067">ATP-binding</keyword>
<evidence type="ECO:0000256" key="6">
    <source>
        <dbReference type="ARBA" id="ARBA00022684"/>
    </source>
</evidence>
<dbReference type="SUPFAM" id="SSF52440">
    <property type="entry name" value="PreATP-grasp domain"/>
    <property type="match status" value="1"/>
</dbReference>